<keyword evidence="5 6" id="KW-0472">Membrane</keyword>
<feature type="transmembrane region" description="Helical" evidence="6">
    <location>
        <begin position="74"/>
        <end position="95"/>
    </location>
</feature>
<reference evidence="8 9" key="1">
    <citation type="submission" date="2021-03" db="EMBL/GenBank/DDBJ databases">
        <title>novel species isolated from a fishpond in China.</title>
        <authorList>
            <person name="Lu H."/>
            <person name="Cai Z."/>
        </authorList>
    </citation>
    <scope>NUCLEOTIDE SEQUENCE [LARGE SCALE GENOMIC DNA]</scope>
    <source>
        <strain evidence="8 9">H41</strain>
    </source>
</reference>
<evidence type="ECO:0000313" key="9">
    <source>
        <dbReference type="Proteomes" id="UP000664317"/>
    </source>
</evidence>
<keyword evidence="3 6" id="KW-0812">Transmembrane</keyword>
<comment type="subcellular location">
    <subcellularLocation>
        <location evidence="1">Cell membrane</location>
        <topology evidence="1">Multi-pass membrane protein</topology>
    </subcellularLocation>
</comment>
<comment type="caution">
    <text evidence="8">The sequence shown here is derived from an EMBL/GenBank/DDBJ whole genome shotgun (WGS) entry which is preliminary data.</text>
</comment>
<protein>
    <recommendedName>
        <fullName evidence="7">ABC3 transporter permease C-terminal domain-containing protein</fullName>
    </recommendedName>
</protein>
<name>A0ABS3BXZ9_9BACT</name>
<dbReference type="PANTHER" id="PTHR30572">
    <property type="entry name" value="MEMBRANE COMPONENT OF TRANSPORTER-RELATED"/>
    <property type="match status" value="1"/>
</dbReference>
<accession>A0ABS3BXZ9</accession>
<feature type="transmembrane region" description="Helical" evidence="6">
    <location>
        <begin position="115"/>
        <end position="137"/>
    </location>
</feature>
<evidence type="ECO:0000259" key="7">
    <source>
        <dbReference type="Pfam" id="PF02687"/>
    </source>
</evidence>
<organism evidence="8 9">
    <name type="scientific">Algoriphagus oliviformis</name>
    <dbReference type="NCBI Taxonomy" id="2811231"/>
    <lineage>
        <taxon>Bacteria</taxon>
        <taxon>Pseudomonadati</taxon>
        <taxon>Bacteroidota</taxon>
        <taxon>Cytophagia</taxon>
        <taxon>Cytophagales</taxon>
        <taxon>Cyclobacteriaceae</taxon>
        <taxon>Algoriphagus</taxon>
    </lineage>
</organism>
<dbReference type="InterPro" id="IPR003838">
    <property type="entry name" value="ABC3_permease_C"/>
</dbReference>
<dbReference type="Pfam" id="PF02687">
    <property type="entry name" value="FtsX"/>
    <property type="match status" value="1"/>
</dbReference>
<dbReference type="Proteomes" id="UP000664317">
    <property type="component" value="Unassembled WGS sequence"/>
</dbReference>
<dbReference type="PANTHER" id="PTHR30572:SF18">
    <property type="entry name" value="ABC-TYPE MACROLIDE FAMILY EXPORT SYSTEM PERMEASE COMPONENT 2"/>
    <property type="match status" value="1"/>
</dbReference>
<evidence type="ECO:0000256" key="2">
    <source>
        <dbReference type="ARBA" id="ARBA00022475"/>
    </source>
</evidence>
<dbReference type="EMBL" id="JAFKCT010000001">
    <property type="protein sequence ID" value="MBN7809743.1"/>
    <property type="molecule type" value="Genomic_DNA"/>
</dbReference>
<dbReference type="RefSeq" id="WP_206576542.1">
    <property type="nucleotide sequence ID" value="NZ_JAFKCT010000001.1"/>
</dbReference>
<gene>
    <name evidence="8" type="ORF">J0A68_02160</name>
</gene>
<keyword evidence="4 6" id="KW-1133">Transmembrane helix</keyword>
<evidence type="ECO:0000256" key="1">
    <source>
        <dbReference type="ARBA" id="ARBA00004651"/>
    </source>
</evidence>
<evidence type="ECO:0000256" key="5">
    <source>
        <dbReference type="ARBA" id="ARBA00023136"/>
    </source>
</evidence>
<sequence length="194" mass="21606">MHQKIRPLFILLNPPHTDNVLIRLQSGVESATIERLENLFQKHNPDIPFEIDFVDDAYESLYTAELKVALLSKYFAAVAIFISCLGLIGMAAFTAERRTKEIGIRKTLGASAFHVVRLLSADFTLIVVLAIVLSIPLGYWFTEAWLEGFAYHVLLEWWFYVGIGIAVLAVALGTIGTQTIKAALTDPVKSLKND</sequence>
<keyword evidence="2" id="KW-1003">Cell membrane</keyword>
<proteinExistence type="predicted"/>
<dbReference type="InterPro" id="IPR050250">
    <property type="entry name" value="Macrolide_Exporter_MacB"/>
</dbReference>
<keyword evidence="9" id="KW-1185">Reference proteome</keyword>
<evidence type="ECO:0000256" key="4">
    <source>
        <dbReference type="ARBA" id="ARBA00022989"/>
    </source>
</evidence>
<evidence type="ECO:0000256" key="3">
    <source>
        <dbReference type="ARBA" id="ARBA00022692"/>
    </source>
</evidence>
<feature type="transmembrane region" description="Helical" evidence="6">
    <location>
        <begin position="157"/>
        <end position="175"/>
    </location>
</feature>
<feature type="domain" description="ABC3 transporter permease C-terminal" evidence="7">
    <location>
        <begin position="75"/>
        <end position="183"/>
    </location>
</feature>
<evidence type="ECO:0000256" key="6">
    <source>
        <dbReference type="SAM" id="Phobius"/>
    </source>
</evidence>
<evidence type="ECO:0000313" key="8">
    <source>
        <dbReference type="EMBL" id="MBN7809743.1"/>
    </source>
</evidence>